<proteinExistence type="predicted"/>
<sequence length="76" mass="8192">MPSDCTLSAPLNCSGSTPMPTRLLRWMRSKLRVMTAFTPSSWVPLAAQSRDDPVPYSSPPNTTVGVPSATYFMAAS</sequence>
<dbReference type="EMBL" id="JAANIT010012115">
    <property type="protein sequence ID" value="KAG1522909.1"/>
    <property type="molecule type" value="Genomic_DNA"/>
</dbReference>
<evidence type="ECO:0000313" key="1">
    <source>
        <dbReference type="EMBL" id="KAG1522909.1"/>
    </source>
</evidence>
<protein>
    <submittedName>
        <fullName evidence="1">Uncharacterized protein</fullName>
    </submittedName>
</protein>
<comment type="caution">
    <text evidence="1">The sequence shown here is derived from an EMBL/GenBank/DDBJ whole genome shotgun (WGS) entry which is preliminary data.</text>
</comment>
<gene>
    <name evidence="1" type="ORF">G6F51_014568</name>
</gene>
<organism evidence="1 2">
    <name type="scientific">Rhizopus oryzae</name>
    <name type="common">Mucormycosis agent</name>
    <name type="synonym">Rhizopus arrhizus var. delemar</name>
    <dbReference type="NCBI Taxonomy" id="64495"/>
    <lineage>
        <taxon>Eukaryota</taxon>
        <taxon>Fungi</taxon>
        <taxon>Fungi incertae sedis</taxon>
        <taxon>Mucoromycota</taxon>
        <taxon>Mucoromycotina</taxon>
        <taxon>Mucoromycetes</taxon>
        <taxon>Mucorales</taxon>
        <taxon>Mucorineae</taxon>
        <taxon>Rhizopodaceae</taxon>
        <taxon>Rhizopus</taxon>
    </lineage>
</organism>
<reference evidence="1" key="1">
    <citation type="journal article" date="2020" name="Microb. Genom.">
        <title>Genetic diversity of clinical and environmental Mucorales isolates obtained from an investigation of mucormycosis cases among solid organ transplant recipients.</title>
        <authorList>
            <person name="Nguyen M.H."/>
            <person name="Kaul D."/>
            <person name="Muto C."/>
            <person name="Cheng S.J."/>
            <person name="Richter R.A."/>
            <person name="Bruno V.M."/>
            <person name="Liu G."/>
            <person name="Beyhan S."/>
            <person name="Sundermann A.J."/>
            <person name="Mounaud S."/>
            <person name="Pasculle A.W."/>
            <person name="Nierman W.C."/>
            <person name="Driscoll E."/>
            <person name="Cumbie R."/>
            <person name="Clancy C.J."/>
            <person name="Dupont C.L."/>
        </authorList>
    </citation>
    <scope>NUCLEOTIDE SEQUENCE</scope>
    <source>
        <strain evidence="1">GL16</strain>
    </source>
</reference>
<name>A0A9P6XLE4_RHIOR</name>
<dbReference type="Proteomes" id="UP000717996">
    <property type="component" value="Unassembled WGS sequence"/>
</dbReference>
<evidence type="ECO:0000313" key="2">
    <source>
        <dbReference type="Proteomes" id="UP000717996"/>
    </source>
</evidence>
<accession>A0A9P6XLE4</accession>
<dbReference type="AlphaFoldDB" id="A0A9P6XLE4"/>